<keyword evidence="3" id="KW-1185">Reference proteome</keyword>
<feature type="compositionally biased region" description="Gly residues" evidence="1">
    <location>
        <begin position="267"/>
        <end position="279"/>
    </location>
</feature>
<organism evidence="2 3">
    <name type="scientific">Cyclostephanos tholiformis</name>
    <dbReference type="NCBI Taxonomy" id="382380"/>
    <lineage>
        <taxon>Eukaryota</taxon>
        <taxon>Sar</taxon>
        <taxon>Stramenopiles</taxon>
        <taxon>Ochrophyta</taxon>
        <taxon>Bacillariophyta</taxon>
        <taxon>Coscinodiscophyceae</taxon>
        <taxon>Thalassiosirophycidae</taxon>
        <taxon>Stephanodiscales</taxon>
        <taxon>Stephanodiscaceae</taxon>
        <taxon>Cyclostephanos</taxon>
    </lineage>
</organism>
<feature type="region of interest" description="Disordered" evidence="1">
    <location>
        <begin position="64"/>
        <end position="113"/>
    </location>
</feature>
<feature type="compositionally biased region" description="Low complexity" evidence="1">
    <location>
        <begin position="645"/>
        <end position="655"/>
    </location>
</feature>
<evidence type="ECO:0000313" key="3">
    <source>
        <dbReference type="Proteomes" id="UP001530377"/>
    </source>
</evidence>
<dbReference type="AlphaFoldDB" id="A0ABD3RY81"/>
<feature type="compositionally biased region" description="Acidic residues" evidence="1">
    <location>
        <begin position="375"/>
        <end position="389"/>
    </location>
</feature>
<evidence type="ECO:0000256" key="1">
    <source>
        <dbReference type="SAM" id="MobiDB-lite"/>
    </source>
</evidence>
<feature type="compositionally biased region" description="Acidic residues" evidence="1">
    <location>
        <begin position="303"/>
        <end position="313"/>
    </location>
</feature>
<dbReference type="EMBL" id="JALLPB020000118">
    <property type="protein sequence ID" value="KAL3817138.1"/>
    <property type="molecule type" value="Genomic_DNA"/>
</dbReference>
<accession>A0ABD3RY81</accession>
<dbReference type="PANTHER" id="PTHR47858">
    <property type="entry name" value="HALOACID DEHALOGENASE-LIKE HYDROLASE (HAD) SUPERFAMILY PROTEIN"/>
    <property type="match status" value="1"/>
</dbReference>
<gene>
    <name evidence="2" type="ORF">ACHAXA_009039</name>
</gene>
<protein>
    <submittedName>
        <fullName evidence="2">Uncharacterized protein</fullName>
    </submittedName>
</protein>
<proteinExistence type="predicted"/>
<sequence length="1148" mass="128436">MTATRRGREFLEEVERELSNVLPGAGGRGGGGDGVVSDEDVAAFFRRPSTLEEERMYRSIIRQIVDRRGEEEEEEGEGGGRAASPKSKSDDDYFDDDDEYGGPAPSPDCRNKYDLSAGETVEAYKLLNLWREVRSLQDAMEVELGMKDGPSDNGAALPRVMNRIEPLFLYEENTEEKRKRDKDGLSKALRKILVEGIGDNADASSDELLLKELFAIDEDAGGGITKDRAIRLLDKLLRKTSDDAIRFSLVELKSVILEEDGDDDGGDGNGGSVMMGGGAYRFRKNKSSGGPIDLSGVFRTSSDADDAEEEDEAATTSSVPPLSFSGVGYSRTMPSWVRGAGGEEVVSGQLSPNAANFDATPPPPKTPFFQSSINEYEDNNDEKEAEVENDGPREKSSTTGGMFGTYEEQRLLMLAKRVGAQTEAEMDELRRNMEGKGIMRNPLKAAEEMANAQLNYDDNFDIKAESAKLGIDIRSLNLDDDNDDQIIAIIGKRPVASSSSTTATLITSDPSESNEGIFVDVEGRLRKMESGGGDIAADIFRAKTAGRYNDRQTRDADEAAFRDFLKTEEEAEKKLQSLDSEASNIESDVNSSWEDIDVDAYADDIMSEMKPRPQPRRSKREDFMSQEELQRERKKESIFGDDDSFFPTTSSSPSSQESKQVEGGGPASDMPEWFRKEQEALGIKFDDFDADDFDKDEARRAWEREARQLKADEYLRRRGDGISISDVLGREYFGPMDEPDDDYERERSRSTFDSFQARKELLLGYTELTVEDINNVVDYKTDPLSTGYNRYLSRIQRPFSEYGAIFRLEGVLVDMIGMHARAWKKVAETFGFSIQSRDDVKQASLYKPDDAVRRVFYWTDDIFDLKDISKAHRAAFQEAFDGWIDFDGKVAAASSDDQVLRAEDASSAPTKVMPSEEEMHSMYFIAWSKLAKTLDKSGPTSDEVYRGILGGDWEVAVRDIFRWSNDPSEVYAIVVAYDKILQGDYKVLLNKYGVDLDEMSAKAEETLLCLDFPDLSTQEGVREWLKTGLAEYFPPGLRVTSDSNYPSERSELLGAALRMELRPDQCIVFDNTPTSAKEAHEIFMKSVSLVNHYARYELLTADLSVGHLGDLDLRSLVRLFDKREDLEPLLDLDVRGGLEKQQRKVKTA</sequence>
<feature type="region of interest" description="Disordered" evidence="1">
    <location>
        <begin position="260"/>
        <end position="327"/>
    </location>
</feature>
<feature type="region of interest" description="Disordered" evidence="1">
    <location>
        <begin position="607"/>
        <end position="671"/>
    </location>
</feature>
<evidence type="ECO:0000313" key="2">
    <source>
        <dbReference type="EMBL" id="KAL3817138.1"/>
    </source>
</evidence>
<name>A0ABD3RY81_9STRA</name>
<feature type="region of interest" description="Disordered" evidence="1">
    <location>
        <begin position="343"/>
        <end position="402"/>
    </location>
</feature>
<feature type="compositionally biased region" description="Basic and acidic residues" evidence="1">
    <location>
        <begin position="619"/>
        <end position="638"/>
    </location>
</feature>
<dbReference type="PANTHER" id="PTHR47858:SF2">
    <property type="entry name" value="HALOACID DEHALOGENASE-LIKE HYDROLASE (HAD) SUPERFAMILY PROTEIN"/>
    <property type="match status" value="1"/>
</dbReference>
<dbReference type="Proteomes" id="UP001530377">
    <property type="component" value="Unassembled WGS sequence"/>
</dbReference>
<comment type="caution">
    <text evidence="2">The sequence shown here is derived from an EMBL/GenBank/DDBJ whole genome shotgun (WGS) entry which is preliminary data.</text>
</comment>
<reference evidence="2 3" key="1">
    <citation type="submission" date="2024-10" db="EMBL/GenBank/DDBJ databases">
        <title>Updated reference genomes for cyclostephanoid diatoms.</title>
        <authorList>
            <person name="Roberts W.R."/>
            <person name="Alverson A.J."/>
        </authorList>
    </citation>
    <scope>NUCLEOTIDE SEQUENCE [LARGE SCALE GENOMIC DNA]</scope>
    <source>
        <strain evidence="2 3">AJA228-03</strain>
    </source>
</reference>